<dbReference type="Pfam" id="PF00085">
    <property type="entry name" value="Thioredoxin"/>
    <property type="match status" value="1"/>
</dbReference>
<accession>A0AAV7E726</accession>
<reference evidence="5 6" key="1">
    <citation type="submission" date="2021-07" db="EMBL/GenBank/DDBJ databases">
        <title>The Aristolochia fimbriata genome: insights into angiosperm evolution, floral development and chemical biosynthesis.</title>
        <authorList>
            <person name="Jiao Y."/>
        </authorList>
    </citation>
    <scope>NUCLEOTIDE SEQUENCE [LARGE SCALE GENOMIC DNA]</scope>
    <source>
        <strain evidence="5">IBCAS-2021</strain>
        <tissue evidence="5">Leaf</tissue>
    </source>
</reference>
<keyword evidence="3" id="KW-0676">Redox-active center</keyword>
<evidence type="ECO:0000313" key="5">
    <source>
        <dbReference type="EMBL" id="KAG9443262.1"/>
    </source>
</evidence>
<organism evidence="5 6">
    <name type="scientific">Aristolochia fimbriata</name>
    <name type="common">White veined hardy Dutchman's pipe vine</name>
    <dbReference type="NCBI Taxonomy" id="158543"/>
    <lineage>
        <taxon>Eukaryota</taxon>
        <taxon>Viridiplantae</taxon>
        <taxon>Streptophyta</taxon>
        <taxon>Embryophyta</taxon>
        <taxon>Tracheophyta</taxon>
        <taxon>Spermatophyta</taxon>
        <taxon>Magnoliopsida</taxon>
        <taxon>Magnoliidae</taxon>
        <taxon>Piperales</taxon>
        <taxon>Aristolochiaceae</taxon>
        <taxon>Aristolochia</taxon>
    </lineage>
</organism>
<dbReference type="PANTHER" id="PTHR10438">
    <property type="entry name" value="THIOREDOXIN"/>
    <property type="match status" value="1"/>
</dbReference>
<keyword evidence="1" id="KW-0813">Transport</keyword>
<comment type="caution">
    <text evidence="5">The sequence shown here is derived from an EMBL/GenBank/DDBJ whole genome shotgun (WGS) entry which is preliminary data.</text>
</comment>
<dbReference type="InterPro" id="IPR050620">
    <property type="entry name" value="Thioredoxin_H-type-like"/>
</dbReference>
<dbReference type="AlphaFoldDB" id="A0AAV7E726"/>
<evidence type="ECO:0000256" key="2">
    <source>
        <dbReference type="ARBA" id="ARBA00023157"/>
    </source>
</evidence>
<evidence type="ECO:0000259" key="4">
    <source>
        <dbReference type="PROSITE" id="PS51352"/>
    </source>
</evidence>
<dbReference type="InterPro" id="IPR017937">
    <property type="entry name" value="Thioredoxin_CS"/>
</dbReference>
<dbReference type="Proteomes" id="UP000825729">
    <property type="component" value="Unassembled WGS sequence"/>
</dbReference>
<name>A0AAV7E726_ARIFI</name>
<keyword evidence="1" id="KW-0249">Electron transport</keyword>
<keyword evidence="6" id="KW-1185">Reference proteome</keyword>
<dbReference type="InterPro" id="IPR036249">
    <property type="entry name" value="Thioredoxin-like_sf"/>
</dbReference>
<protein>
    <recommendedName>
        <fullName evidence="4">Thioredoxin domain-containing protein</fullName>
    </recommendedName>
</protein>
<dbReference type="SUPFAM" id="SSF52833">
    <property type="entry name" value="Thioredoxin-like"/>
    <property type="match status" value="1"/>
</dbReference>
<evidence type="ECO:0000256" key="1">
    <source>
        <dbReference type="ARBA" id="ARBA00022982"/>
    </source>
</evidence>
<dbReference type="PANTHER" id="PTHR10438:SF434">
    <property type="entry name" value="THIOREDOXIN H9"/>
    <property type="match status" value="1"/>
</dbReference>
<dbReference type="PROSITE" id="PS51352">
    <property type="entry name" value="THIOREDOXIN_2"/>
    <property type="match status" value="1"/>
</dbReference>
<dbReference type="CDD" id="cd02947">
    <property type="entry name" value="TRX_family"/>
    <property type="match status" value="1"/>
</dbReference>
<gene>
    <name evidence="5" type="ORF">H6P81_014602</name>
</gene>
<evidence type="ECO:0000256" key="3">
    <source>
        <dbReference type="ARBA" id="ARBA00023284"/>
    </source>
</evidence>
<evidence type="ECO:0000313" key="6">
    <source>
        <dbReference type="Proteomes" id="UP000825729"/>
    </source>
</evidence>
<dbReference type="EMBL" id="JAINDJ010000006">
    <property type="protein sequence ID" value="KAG9443262.1"/>
    <property type="molecule type" value="Genomic_DNA"/>
</dbReference>
<sequence length="164" mass="18537">MFFSSADARVRIMQYVYRLVQFPIPMGNCCGQGTPNEEEEPGKMDFQGGNVHIVSNREEWDAKISEANQDGKIVLANFSASWCGPCRTMAPYYTDLSKKYPALTFLTIDVDELSEFSSSWDIHATPTFFFLKNGEQVDKLVGANRTELEKKVITFSDMVAPVRQ</sequence>
<dbReference type="InterPro" id="IPR013766">
    <property type="entry name" value="Thioredoxin_domain"/>
</dbReference>
<dbReference type="PROSITE" id="PS00194">
    <property type="entry name" value="THIOREDOXIN_1"/>
    <property type="match status" value="1"/>
</dbReference>
<dbReference type="FunFam" id="3.40.30.10:FF:000245">
    <property type="entry name" value="Thioredoxin"/>
    <property type="match status" value="1"/>
</dbReference>
<dbReference type="Gene3D" id="3.40.30.10">
    <property type="entry name" value="Glutaredoxin"/>
    <property type="match status" value="1"/>
</dbReference>
<feature type="domain" description="Thioredoxin" evidence="4">
    <location>
        <begin position="33"/>
        <end position="164"/>
    </location>
</feature>
<dbReference type="PRINTS" id="PR00421">
    <property type="entry name" value="THIOREDOXIN"/>
</dbReference>
<keyword evidence="2" id="KW-1015">Disulfide bond</keyword>
<proteinExistence type="predicted"/>